<proteinExistence type="predicted"/>
<accession>A0A0A9FYG4</accession>
<reference evidence="1" key="2">
    <citation type="journal article" date="2015" name="Data Brief">
        <title>Shoot transcriptome of the giant reed, Arundo donax.</title>
        <authorList>
            <person name="Barrero R.A."/>
            <person name="Guerrero F.D."/>
            <person name="Moolhuijzen P."/>
            <person name="Goolsby J.A."/>
            <person name="Tidwell J."/>
            <person name="Bellgard S.E."/>
            <person name="Bellgard M.I."/>
        </authorList>
    </citation>
    <scope>NUCLEOTIDE SEQUENCE</scope>
    <source>
        <tissue evidence="1">Shoot tissue taken approximately 20 cm above the soil surface</tissue>
    </source>
</reference>
<reference evidence="1" key="1">
    <citation type="submission" date="2014-09" db="EMBL/GenBank/DDBJ databases">
        <authorList>
            <person name="Magalhaes I.L.F."/>
            <person name="Oliveira U."/>
            <person name="Santos F.R."/>
            <person name="Vidigal T.H.D.A."/>
            <person name="Brescovit A.D."/>
            <person name="Santos A.J."/>
        </authorList>
    </citation>
    <scope>NUCLEOTIDE SEQUENCE</scope>
    <source>
        <tissue evidence="1">Shoot tissue taken approximately 20 cm above the soil surface</tissue>
    </source>
</reference>
<name>A0A0A9FYG4_ARUDO</name>
<sequence length="15" mass="1422">MPSPAHADPAQGTAA</sequence>
<organism evidence="1">
    <name type="scientific">Arundo donax</name>
    <name type="common">Giant reed</name>
    <name type="synonym">Donax arundinaceus</name>
    <dbReference type="NCBI Taxonomy" id="35708"/>
    <lineage>
        <taxon>Eukaryota</taxon>
        <taxon>Viridiplantae</taxon>
        <taxon>Streptophyta</taxon>
        <taxon>Embryophyta</taxon>
        <taxon>Tracheophyta</taxon>
        <taxon>Spermatophyta</taxon>
        <taxon>Magnoliopsida</taxon>
        <taxon>Liliopsida</taxon>
        <taxon>Poales</taxon>
        <taxon>Poaceae</taxon>
        <taxon>PACMAD clade</taxon>
        <taxon>Arundinoideae</taxon>
        <taxon>Arundineae</taxon>
        <taxon>Arundo</taxon>
    </lineage>
</organism>
<dbReference type="EMBL" id="GBRH01181657">
    <property type="protein sequence ID" value="JAE16239.1"/>
    <property type="molecule type" value="Transcribed_RNA"/>
</dbReference>
<protein>
    <submittedName>
        <fullName evidence="1">Uncharacterized protein</fullName>
    </submittedName>
</protein>
<evidence type="ECO:0000313" key="1">
    <source>
        <dbReference type="EMBL" id="JAE16239.1"/>
    </source>
</evidence>